<dbReference type="AlphaFoldDB" id="A0A4Z0H0X5"/>
<proteinExistence type="predicted"/>
<evidence type="ECO:0000256" key="1">
    <source>
        <dbReference type="SAM" id="Phobius"/>
    </source>
</evidence>
<dbReference type="RefSeq" id="WP_135326688.1">
    <property type="nucleotide sequence ID" value="NZ_SRJC01000001.1"/>
</dbReference>
<dbReference type="Pfam" id="PF14042">
    <property type="entry name" value="DUF4247"/>
    <property type="match status" value="1"/>
</dbReference>
<feature type="transmembrane region" description="Helical" evidence="1">
    <location>
        <begin position="6"/>
        <end position="23"/>
    </location>
</feature>
<dbReference type="STRING" id="192814.GCA_900166575_01001"/>
<name>A0A4Z0H0X5_9BACI</name>
<keyword evidence="1" id="KW-1133">Transmembrane helix</keyword>
<organism evidence="2 3">
    <name type="scientific">Halobacillus salinus</name>
    <dbReference type="NCBI Taxonomy" id="192814"/>
    <lineage>
        <taxon>Bacteria</taxon>
        <taxon>Bacillati</taxon>
        <taxon>Bacillota</taxon>
        <taxon>Bacilli</taxon>
        <taxon>Bacillales</taxon>
        <taxon>Bacillaceae</taxon>
        <taxon>Halobacillus</taxon>
    </lineage>
</organism>
<evidence type="ECO:0000313" key="2">
    <source>
        <dbReference type="EMBL" id="TGB04063.1"/>
    </source>
</evidence>
<reference evidence="2 3" key="1">
    <citation type="journal article" date="2003" name="Int. J. Syst. Evol. Microbiol.">
        <title>Halobacillus salinus sp. nov., isolated from a salt lake on the coast of the East Sea in Korea.</title>
        <authorList>
            <person name="Yoon J.H."/>
            <person name="Kang K.H."/>
            <person name="Park Y.H."/>
        </authorList>
    </citation>
    <scope>NUCLEOTIDE SEQUENCE [LARGE SCALE GENOMIC DNA]</scope>
    <source>
        <strain evidence="2 3">HSL-3</strain>
    </source>
</reference>
<dbReference type="Proteomes" id="UP000297982">
    <property type="component" value="Unassembled WGS sequence"/>
</dbReference>
<keyword evidence="1" id="KW-0812">Transmembrane</keyword>
<comment type="caution">
    <text evidence="2">The sequence shown here is derived from an EMBL/GenBank/DDBJ whole genome shotgun (WGS) entry which is preliminary data.</text>
</comment>
<evidence type="ECO:0000313" key="3">
    <source>
        <dbReference type="Proteomes" id="UP000297982"/>
    </source>
</evidence>
<gene>
    <name evidence="2" type="ORF">E4663_03375</name>
</gene>
<sequence>MKDFAGIIVVGIIAIVLLFNVFGPDKNPLRGMTGSNVEDTYNELPDEPDRSEIINTIDQFNGDSNNTSSSIEELIQRAFPLLDTVQSDNGVSKIYMTRELTLPEVADQLSDQVQPQEISERQSDKQVLVYPETFVIIQESSEEPGLVTIELAGDQFVRNNYSPSFFDGLLAYYILDEVLDVDDWFKKRRNTCRQTNDCYGGYGVFGGLKSNNSGSFRGSSNRGGGPGTGK</sequence>
<dbReference type="InterPro" id="IPR025341">
    <property type="entry name" value="DUF4247"/>
</dbReference>
<accession>A0A4Z0H0X5</accession>
<keyword evidence="1" id="KW-0472">Membrane</keyword>
<dbReference type="EMBL" id="SRJC01000001">
    <property type="protein sequence ID" value="TGB04063.1"/>
    <property type="molecule type" value="Genomic_DNA"/>
</dbReference>
<protein>
    <submittedName>
        <fullName evidence="2">DUF4247 domain-containing protein</fullName>
    </submittedName>
</protein>
<keyword evidence="3" id="KW-1185">Reference proteome</keyword>